<dbReference type="SUPFAM" id="SSF48452">
    <property type="entry name" value="TPR-like"/>
    <property type="match status" value="1"/>
</dbReference>
<protein>
    <submittedName>
        <fullName evidence="1">Uncharacterized protein</fullName>
    </submittedName>
</protein>
<organism evidence="1">
    <name type="scientific">hydrothermal vent metagenome</name>
    <dbReference type="NCBI Taxonomy" id="652676"/>
    <lineage>
        <taxon>unclassified sequences</taxon>
        <taxon>metagenomes</taxon>
        <taxon>ecological metagenomes</taxon>
    </lineage>
</organism>
<reference evidence="1" key="1">
    <citation type="submission" date="2018-06" db="EMBL/GenBank/DDBJ databases">
        <authorList>
            <person name="Zhirakovskaya E."/>
        </authorList>
    </citation>
    <scope>NUCLEOTIDE SEQUENCE</scope>
</reference>
<name>A0A3B0V307_9ZZZZ</name>
<dbReference type="InterPro" id="IPR019734">
    <property type="entry name" value="TPR_rpt"/>
</dbReference>
<proteinExistence type="predicted"/>
<evidence type="ECO:0000313" key="1">
    <source>
        <dbReference type="EMBL" id="VAW31259.1"/>
    </source>
</evidence>
<dbReference type="Gene3D" id="1.25.40.10">
    <property type="entry name" value="Tetratricopeptide repeat domain"/>
    <property type="match status" value="1"/>
</dbReference>
<accession>A0A3B0V307</accession>
<dbReference type="EMBL" id="UOEU01000188">
    <property type="protein sequence ID" value="VAW31259.1"/>
    <property type="molecule type" value="Genomic_DNA"/>
</dbReference>
<dbReference type="PROSITE" id="PS50005">
    <property type="entry name" value="TPR"/>
    <property type="match status" value="1"/>
</dbReference>
<dbReference type="InterPro" id="IPR011990">
    <property type="entry name" value="TPR-like_helical_dom_sf"/>
</dbReference>
<gene>
    <name evidence="1" type="ORF">MNBD_CHLOROFLEXI01-3929</name>
</gene>
<dbReference type="AlphaFoldDB" id="A0A3B0V307"/>
<sequence>MKSNQKQAAKQNKSGLVLYDSWQIETAVDAFKAAIAADPNNPEYHLNLTRAYTRSGDYAQAMTALGGYLETETKGDVAARFEQIFSSALDEVESNLIEGMKQLDMPLPQVGKAIQMWLEYRIAIGRRPLRTPKPSLWAGALAYTIVKINFVEISRSQIAAVYGINPRSLKEKHKEIVEALDLMPADYRYFTGEENPLDKLVEAARLLEQLDQHFQED</sequence>
<dbReference type="Pfam" id="PF14559">
    <property type="entry name" value="TPR_19"/>
    <property type="match status" value="1"/>
</dbReference>